<dbReference type="GO" id="GO:0016787">
    <property type="term" value="F:hydrolase activity"/>
    <property type="evidence" value="ECO:0007669"/>
    <property type="project" value="UniProtKB-KW"/>
</dbReference>
<accession>A0A2T5BWP3</accession>
<dbReference type="EMBL" id="QAAA01000001">
    <property type="protein sequence ID" value="PTN04056.1"/>
    <property type="molecule type" value="Genomic_DNA"/>
</dbReference>
<dbReference type="InterPro" id="IPR036866">
    <property type="entry name" value="RibonucZ/Hydroxyglut_hydro"/>
</dbReference>
<dbReference type="RefSeq" id="WP_107890648.1">
    <property type="nucleotide sequence ID" value="NZ_NHSI01000033.1"/>
</dbReference>
<dbReference type="Proteomes" id="UP000243859">
    <property type="component" value="Unassembled WGS sequence"/>
</dbReference>
<reference evidence="3 4" key="1">
    <citation type="submission" date="2018-04" db="EMBL/GenBank/DDBJ databases">
        <title>Genomic Encyclopedia of Archaeal and Bacterial Type Strains, Phase II (KMG-II): from individual species to whole genera.</title>
        <authorList>
            <person name="Goeker M."/>
        </authorList>
    </citation>
    <scope>NUCLEOTIDE SEQUENCE [LARGE SCALE GENOMIC DNA]</scope>
    <source>
        <strain evidence="3 4">DSM 18064</strain>
    </source>
</reference>
<proteinExistence type="inferred from homology"/>
<dbReference type="NCBIfam" id="TIGR04559">
    <property type="entry name" value="SoxH_rel_PQQ_2"/>
    <property type="match status" value="1"/>
</dbReference>
<organism evidence="3 4">
    <name type="scientific">Rhodovulum imhoffii</name>
    <dbReference type="NCBI Taxonomy" id="365340"/>
    <lineage>
        <taxon>Bacteria</taxon>
        <taxon>Pseudomonadati</taxon>
        <taxon>Pseudomonadota</taxon>
        <taxon>Alphaproteobacteria</taxon>
        <taxon>Rhodobacterales</taxon>
        <taxon>Paracoccaceae</taxon>
        <taxon>Rhodovulum</taxon>
    </lineage>
</organism>
<dbReference type="InterPro" id="IPR001279">
    <property type="entry name" value="Metallo-B-lactamas"/>
</dbReference>
<dbReference type="Gene3D" id="3.60.15.10">
    <property type="entry name" value="Ribonuclease Z/Hydroxyacylglutathione hydrolase-like"/>
    <property type="match status" value="1"/>
</dbReference>
<feature type="domain" description="Metallo-beta-lactamase" evidence="2">
    <location>
        <begin position="90"/>
        <end position="274"/>
    </location>
</feature>
<evidence type="ECO:0000256" key="1">
    <source>
        <dbReference type="ARBA" id="ARBA00005250"/>
    </source>
</evidence>
<keyword evidence="4" id="KW-1185">Reference proteome</keyword>
<dbReference type="Pfam" id="PF00753">
    <property type="entry name" value="Lactamase_B"/>
    <property type="match status" value="1"/>
</dbReference>
<dbReference type="PANTHER" id="PTHR42951">
    <property type="entry name" value="METALLO-BETA-LACTAMASE DOMAIN-CONTAINING"/>
    <property type="match status" value="1"/>
</dbReference>
<dbReference type="GO" id="GO:0017001">
    <property type="term" value="P:antibiotic catabolic process"/>
    <property type="evidence" value="ECO:0007669"/>
    <property type="project" value="UniProtKB-ARBA"/>
</dbReference>
<dbReference type="PANTHER" id="PTHR42951:SF4">
    <property type="entry name" value="ACYL-COENZYME A THIOESTERASE MBLAC2"/>
    <property type="match status" value="1"/>
</dbReference>
<evidence type="ECO:0000259" key="2">
    <source>
        <dbReference type="SMART" id="SM00849"/>
    </source>
</evidence>
<dbReference type="SMART" id="SM00849">
    <property type="entry name" value="Lactamase_B"/>
    <property type="match status" value="1"/>
</dbReference>
<dbReference type="AlphaFoldDB" id="A0A2T5BWP3"/>
<sequence length="345" mass="36657">MYEAVIAVCLSIAPGTCRDQLLPGYEAPDAAACQAALAARPPELPPAGVLSGAARCAPAGETIPFEEVAPGLFVHAGLVEEPDEYNLGDVSNIAFIVGRESVAVVDTGAARWIGEALWRSIRARTAKPVSHVILTHMHPDHVLGAGPFVEAGAKVVGHADLPRALADRAGNYLESLERLIGSESFLGTAPPLISETIGGRAEIDLGGRVLDLEAWTPAHTVADLTVFDRVSGVLVAGDLMFDRHTPALDGSLVGWRRALSDLKTRDLAGIVPGHGAALLDWPEGAEGLQRYLDVLERDTRTALERGERLGKAVTAIAAAEAPNWDLFEAYNMRNATVAYTELEWE</sequence>
<dbReference type="CDD" id="cd16282">
    <property type="entry name" value="metallo-hydrolase-like_MBL-fold"/>
    <property type="match status" value="1"/>
</dbReference>
<evidence type="ECO:0000313" key="4">
    <source>
        <dbReference type="Proteomes" id="UP000243859"/>
    </source>
</evidence>
<comment type="similarity">
    <text evidence="1">Belongs to the metallo-beta-lactamase superfamily. Class-B beta-lactamase family.</text>
</comment>
<protein>
    <submittedName>
        <fullName evidence="3">Quinoprotein relay system zinc metallohydrolase 2</fullName>
    </submittedName>
</protein>
<dbReference type="InterPro" id="IPR030829">
    <property type="entry name" value="SoxH-rel_PQQ_2"/>
</dbReference>
<dbReference type="SUPFAM" id="SSF56281">
    <property type="entry name" value="Metallo-hydrolase/oxidoreductase"/>
    <property type="match status" value="1"/>
</dbReference>
<dbReference type="OrthoDB" id="420651at2"/>
<dbReference type="InterPro" id="IPR050855">
    <property type="entry name" value="NDM-1-like"/>
</dbReference>
<comment type="caution">
    <text evidence="3">The sequence shown here is derived from an EMBL/GenBank/DDBJ whole genome shotgun (WGS) entry which is preliminary data.</text>
</comment>
<evidence type="ECO:0000313" key="3">
    <source>
        <dbReference type="EMBL" id="PTN04056.1"/>
    </source>
</evidence>
<name>A0A2T5BWP3_9RHOB</name>
<gene>
    <name evidence="3" type="ORF">C8N32_101254</name>
</gene>
<keyword evidence="3" id="KW-0378">Hydrolase</keyword>